<dbReference type="RefSeq" id="WP_002969359.1">
    <property type="nucleotide sequence ID" value="NC_010740.1"/>
</dbReference>
<dbReference type="KEGG" id="bmc:BAbS19_II07840"/>
<evidence type="ECO:0000313" key="3">
    <source>
        <dbReference type="Proteomes" id="UP000002565"/>
    </source>
</evidence>
<reference evidence="2 3" key="1">
    <citation type="journal article" date="2008" name="PLoS ONE">
        <title>Genome sequence of Brucella abortus vaccine strain S19 compared to virulent strains yields candidate virulence genes.</title>
        <authorList>
            <person name="Crasta O.R."/>
            <person name="Folkerts O."/>
            <person name="Fei Z."/>
            <person name="Mane S.P."/>
            <person name="Evans C."/>
            <person name="Martino-Catt S."/>
            <person name="Bricker B."/>
            <person name="Yu G."/>
            <person name="Du L."/>
            <person name="Sobral B.W."/>
        </authorList>
    </citation>
    <scope>NUCLEOTIDE SEQUENCE [LARGE SCALE GENOMIC DNA]</scope>
    <source>
        <strain evidence="2 3">S19</strain>
    </source>
</reference>
<keyword evidence="1" id="KW-0472">Membrane</keyword>
<dbReference type="Proteomes" id="UP000002565">
    <property type="component" value="Chromosome 2"/>
</dbReference>
<name>A0A0F6AV99_BRUA1</name>
<feature type="transmembrane region" description="Helical" evidence="1">
    <location>
        <begin position="6"/>
        <end position="35"/>
    </location>
</feature>
<evidence type="ECO:0000313" key="2">
    <source>
        <dbReference type="EMBL" id="ACD74277.1"/>
    </source>
</evidence>
<protein>
    <submittedName>
        <fullName evidence="2">Uncharacterized protein</fullName>
    </submittedName>
</protein>
<proteinExistence type="predicted"/>
<dbReference type="EMBL" id="CP000888">
    <property type="protein sequence ID" value="ACD74277.1"/>
    <property type="molecule type" value="Genomic_DNA"/>
</dbReference>
<keyword evidence="1" id="KW-0812">Transmembrane</keyword>
<dbReference type="GeneID" id="93014940"/>
<gene>
    <name evidence="2" type="ordered locus">BAbS19_II07840</name>
</gene>
<sequence>MMLAIFIFMTIAMWFCWFGRLSIALVCMFLCLALATKEFLWEIHSADYGYSMPWVQL</sequence>
<keyword evidence="1" id="KW-1133">Transmembrane helix</keyword>
<dbReference type="AlphaFoldDB" id="A0A0F6AV99"/>
<accession>A0A0F6AV99</accession>
<organism evidence="2 3">
    <name type="scientific">Brucella abortus (strain S19)</name>
    <dbReference type="NCBI Taxonomy" id="430066"/>
    <lineage>
        <taxon>Bacteria</taxon>
        <taxon>Pseudomonadati</taxon>
        <taxon>Pseudomonadota</taxon>
        <taxon>Alphaproteobacteria</taxon>
        <taxon>Hyphomicrobiales</taxon>
        <taxon>Brucellaceae</taxon>
        <taxon>Brucella/Ochrobactrum group</taxon>
        <taxon>Brucella</taxon>
    </lineage>
</organism>
<evidence type="ECO:0000256" key="1">
    <source>
        <dbReference type="SAM" id="Phobius"/>
    </source>
</evidence>
<dbReference type="HOGENOM" id="CLU_2987674_0_0_5"/>